<evidence type="ECO:0000256" key="2">
    <source>
        <dbReference type="SAM" id="SignalP"/>
    </source>
</evidence>
<proteinExistence type="predicted"/>
<keyword evidence="4" id="KW-1185">Reference proteome</keyword>
<sequence>MKKLIAVLLLVAPALFVQPAQAQVNGQQGKGRKAEQARSRKVSGEDMARMQQRMSMNPDEAKRDQQMEVLEARAGGGTANTSFGRSAGPARQLEKGSGGFSVLKFKDKRGTALQKRGLSRPAGGIDPKGKPLTHKKKKRFLLF</sequence>
<accession>A0A1M6LG54</accession>
<dbReference type="OrthoDB" id="883664at2"/>
<evidence type="ECO:0000256" key="1">
    <source>
        <dbReference type="SAM" id="MobiDB-lite"/>
    </source>
</evidence>
<feature type="chain" id="PRO_5012409707" evidence="2">
    <location>
        <begin position="23"/>
        <end position="143"/>
    </location>
</feature>
<dbReference type="EMBL" id="FQYN01000009">
    <property type="protein sequence ID" value="SHJ70189.1"/>
    <property type="molecule type" value="Genomic_DNA"/>
</dbReference>
<name>A0A1M6LG54_9BACT</name>
<dbReference type="AlphaFoldDB" id="A0A1M6LG54"/>
<feature type="region of interest" description="Disordered" evidence="1">
    <location>
        <begin position="22"/>
        <end position="143"/>
    </location>
</feature>
<feature type="compositionally biased region" description="Basic and acidic residues" evidence="1">
    <location>
        <begin position="32"/>
        <end position="48"/>
    </location>
</feature>
<gene>
    <name evidence="3" type="ORF">SAMN02745146_3749</name>
</gene>
<protein>
    <submittedName>
        <fullName evidence="3">Uncharacterized protein</fullName>
    </submittedName>
</protein>
<feature type="signal peptide" evidence="2">
    <location>
        <begin position="1"/>
        <end position="22"/>
    </location>
</feature>
<keyword evidence="2" id="KW-0732">Signal</keyword>
<evidence type="ECO:0000313" key="4">
    <source>
        <dbReference type="Proteomes" id="UP000184418"/>
    </source>
</evidence>
<reference evidence="3 4" key="1">
    <citation type="submission" date="2016-11" db="EMBL/GenBank/DDBJ databases">
        <authorList>
            <person name="Jaros S."/>
            <person name="Januszkiewicz K."/>
            <person name="Wedrychowicz H."/>
        </authorList>
    </citation>
    <scope>NUCLEOTIDE SEQUENCE [LARGE SCALE GENOMIC DNA]</scope>
    <source>
        <strain evidence="3 4">DSM 21074</strain>
    </source>
</reference>
<organism evidence="3 4">
    <name type="scientific">Hymenobacter daecheongensis DSM 21074</name>
    <dbReference type="NCBI Taxonomy" id="1121955"/>
    <lineage>
        <taxon>Bacteria</taxon>
        <taxon>Pseudomonadati</taxon>
        <taxon>Bacteroidota</taxon>
        <taxon>Cytophagia</taxon>
        <taxon>Cytophagales</taxon>
        <taxon>Hymenobacteraceae</taxon>
        <taxon>Hymenobacter</taxon>
    </lineage>
</organism>
<dbReference type="RefSeq" id="WP_073112032.1">
    <property type="nucleotide sequence ID" value="NZ_FQYN01000009.1"/>
</dbReference>
<feature type="compositionally biased region" description="Basic residues" evidence="1">
    <location>
        <begin position="131"/>
        <end position="143"/>
    </location>
</feature>
<dbReference type="Proteomes" id="UP000184418">
    <property type="component" value="Unassembled WGS sequence"/>
</dbReference>
<evidence type="ECO:0000313" key="3">
    <source>
        <dbReference type="EMBL" id="SHJ70189.1"/>
    </source>
</evidence>